<dbReference type="PANTHER" id="PTHR36873">
    <property type="entry name" value="HYPOTHETICAL GENE SUPPORTED BY BC079057"/>
    <property type="match status" value="1"/>
</dbReference>
<gene>
    <name evidence="2" type="ORF">Celaphus_00002445</name>
</gene>
<proteinExistence type="predicted"/>
<name>A0A212CGF4_CEREH</name>
<evidence type="ECO:0000313" key="2">
    <source>
        <dbReference type="EMBL" id="OWK05113.1"/>
    </source>
</evidence>
<dbReference type="EMBL" id="MKHE01000020">
    <property type="protein sequence ID" value="OWK05113.1"/>
    <property type="molecule type" value="Genomic_DNA"/>
</dbReference>
<keyword evidence="3" id="KW-1185">Reference proteome</keyword>
<organism evidence="2 3">
    <name type="scientific">Cervus elaphus hippelaphus</name>
    <name type="common">European red deer</name>
    <dbReference type="NCBI Taxonomy" id="46360"/>
    <lineage>
        <taxon>Eukaryota</taxon>
        <taxon>Metazoa</taxon>
        <taxon>Chordata</taxon>
        <taxon>Craniata</taxon>
        <taxon>Vertebrata</taxon>
        <taxon>Euteleostomi</taxon>
        <taxon>Mammalia</taxon>
        <taxon>Eutheria</taxon>
        <taxon>Laurasiatheria</taxon>
        <taxon>Artiodactyla</taxon>
        <taxon>Ruminantia</taxon>
        <taxon>Pecora</taxon>
        <taxon>Cervidae</taxon>
        <taxon>Cervinae</taxon>
        <taxon>Cervus</taxon>
    </lineage>
</organism>
<evidence type="ECO:0000313" key="3">
    <source>
        <dbReference type="Proteomes" id="UP000242450"/>
    </source>
</evidence>
<dbReference type="Proteomes" id="UP000242450">
    <property type="component" value="Chromosome 20"/>
</dbReference>
<dbReference type="Pfam" id="PF15078">
    <property type="entry name" value="DUF4545"/>
    <property type="match status" value="2"/>
</dbReference>
<feature type="non-terminal residue" evidence="2">
    <location>
        <position position="309"/>
    </location>
</feature>
<dbReference type="AlphaFoldDB" id="A0A212CGF4"/>
<feature type="region of interest" description="Disordered" evidence="1">
    <location>
        <begin position="1"/>
        <end position="20"/>
    </location>
</feature>
<protein>
    <submittedName>
        <fullName evidence="2">Uncharacterized protein</fullName>
    </submittedName>
</protein>
<dbReference type="OrthoDB" id="9905507at2759"/>
<comment type="caution">
    <text evidence="2">The sequence shown here is derived from an EMBL/GenBank/DDBJ whole genome shotgun (WGS) entry which is preliminary data.</text>
</comment>
<sequence>MPEPKKSDFQNSNLRPPFLPTNIKTQEIKSIEPVEEYLKSRSIRSFHYLKDIPETEYAKPFQELYSQHRPQCRRTSGSTVFSSVPSNQSNAYKKEDSIYRIKSSSDFNDFGTKENESIRNDQLNEYSVRQKSLLPLCFEDELIKPDAKIIDASLIKTVTSHPGKNDTNPIIFHEAEYVQMLLLTKNRLPPHSMENGNGCPYERSNVVLERNCEMLKSVSRDQYVTPSKTQRTLPTIQKKDIPAISFEVSHRTVDDKLRKKTRKQTFENISWDKLYNFSQTFSSLKKKFVGFLDKTVIQEMSAKTGKFEK</sequence>
<dbReference type="PANTHER" id="PTHR36873:SF1">
    <property type="entry name" value="HYPOTHETICAL GENE SUPPORTED BY BC079057"/>
    <property type="match status" value="1"/>
</dbReference>
<accession>A0A212CGF4</accession>
<dbReference type="InterPro" id="IPR027847">
    <property type="entry name" value="DUF4545"/>
</dbReference>
<reference evidence="2 3" key="1">
    <citation type="journal article" date="2018" name="Mol. Genet. Genomics">
        <title>The red deer Cervus elaphus genome CerEla1.0: sequencing, annotating, genes, and chromosomes.</title>
        <authorList>
            <person name="Bana N.A."/>
            <person name="Nyiri A."/>
            <person name="Nagy J."/>
            <person name="Frank K."/>
            <person name="Nagy T."/>
            <person name="Steger V."/>
            <person name="Schiller M."/>
            <person name="Lakatos P."/>
            <person name="Sugar L."/>
            <person name="Horn P."/>
            <person name="Barta E."/>
            <person name="Orosz L."/>
        </authorList>
    </citation>
    <scope>NUCLEOTIDE SEQUENCE [LARGE SCALE GENOMIC DNA]</scope>
    <source>
        <strain evidence="2">Hungarian</strain>
    </source>
</reference>
<evidence type="ECO:0000256" key="1">
    <source>
        <dbReference type="SAM" id="MobiDB-lite"/>
    </source>
</evidence>